<name>A0ABS3DHR4_9BACT</name>
<sequence length="534" mass="59395">MDQALTIEPFNRLQEARQSKSSSDDSKRAPSVRVELLEFKHAPSSSGVQSQGLPSTSSSSKAVVPYQGPPVSQAILLFLKAQKKIRVYVEASLNFGHQTNTFNILYTLRSIGYQGAFQIIVAEADTVDELKGLFPWIAEDTGIQLVGRSDFDRYEEVVPLCLTGGFDNNDEQALEVPPLEMGVNCFLALQPYKFEVLSITSKSKLYLLPTEALDAMPDVDAMTTYDFCKKEPKFLEMGYLPPFVPDTFLECQQLLAKSAQGWETVQVPQDSSEEDKRRAGWPRRVQSHLCLFSVLFSGDYLVAGAYGLMRNFSLKADSSAEILFHYASALALCTLKKPAVIVVFHDTINTAKLCLALEKNPLKNVFVQQMPSLPSEQLVRGMLDGVFKDTGIEVLILVVGRTPQLLFNFCFKHAELPCIFEGEGSVPLAFSRGRPFLYMKGPGAKTESSFYPTLGGKYPVLSASIQKVANLLHSSGMDSQLTLPKLFKFFQMALDEHSSLCDYFRLVAEFYADPDNNRLFQALARAIQALKKLD</sequence>
<evidence type="ECO:0000313" key="3">
    <source>
        <dbReference type="Proteomes" id="UP000664052"/>
    </source>
</evidence>
<evidence type="ECO:0000256" key="1">
    <source>
        <dbReference type="SAM" id="MobiDB-lite"/>
    </source>
</evidence>
<evidence type="ECO:0000313" key="2">
    <source>
        <dbReference type="EMBL" id="MBN8230863.1"/>
    </source>
</evidence>
<organism evidence="2 3">
    <name type="scientific">Corallococcus macrosporus</name>
    <dbReference type="NCBI Taxonomy" id="35"/>
    <lineage>
        <taxon>Bacteria</taxon>
        <taxon>Pseudomonadati</taxon>
        <taxon>Myxococcota</taxon>
        <taxon>Myxococcia</taxon>
        <taxon>Myxococcales</taxon>
        <taxon>Cystobacterineae</taxon>
        <taxon>Myxococcaceae</taxon>
        <taxon>Corallococcus</taxon>
    </lineage>
</organism>
<keyword evidence="3" id="KW-1185">Reference proteome</keyword>
<proteinExistence type="predicted"/>
<reference evidence="2 3" key="1">
    <citation type="submission" date="2021-02" db="EMBL/GenBank/DDBJ databases">
        <title>De Novo genome assembly of isolated myxobacteria.</title>
        <authorList>
            <person name="Stevens D.C."/>
        </authorList>
    </citation>
    <scope>NUCLEOTIDE SEQUENCE [LARGE SCALE GENOMIC DNA]</scope>
    <source>
        <strain evidence="2 3">ATCC 29039</strain>
    </source>
</reference>
<feature type="compositionally biased region" description="Basic and acidic residues" evidence="1">
    <location>
        <begin position="14"/>
        <end position="28"/>
    </location>
</feature>
<dbReference type="RefSeq" id="WP_207054731.1">
    <property type="nucleotide sequence ID" value="NZ_JAFIMU010000007.1"/>
</dbReference>
<feature type="region of interest" description="Disordered" evidence="1">
    <location>
        <begin position="1"/>
        <end position="61"/>
    </location>
</feature>
<dbReference type="EMBL" id="JAFIMU010000007">
    <property type="protein sequence ID" value="MBN8230863.1"/>
    <property type="molecule type" value="Genomic_DNA"/>
</dbReference>
<accession>A0ABS3DHR4</accession>
<gene>
    <name evidence="2" type="ORF">JYK02_25430</name>
</gene>
<dbReference type="Proteomes" id="UP000664052">
    <property type="component" value="Unassembled WGS sequence"/>
</dbReference>
<comment type="caution">
    <text evidence="2">The sequence shown here is derived from an EMBL/GenBank/DDBJ whole genome shotgun (WGS) entry which is preliminary data.</text>
</comment>
<protein>
    <submittedName>
        <fullName evidence="2">Uncharacterized protein</fullName>
    </submittedName>
</protein>
<feature type="compositionally biased region" description="Polar residues" evidence="1">
    <location>
        <begin position="43"/>
        <end position="54"/>
    </location>
</feature>